<feature type="transmembrane region" description="Helical" evidence="9">
    <location>
        <begin position="33"/>
        <end position="52"/>
    </location>
</feature>
<evidence type="ECO:0000256" key="1">
    <source>
        <dbReference type="ARBA" id="ARBA00004651"/>
    </source>
</evidence>
<comment type="caution">
    <text evidence="11">The sequence shown here is derived from an EMBL/GenBank/DDBJ whole genome shotgun (WGS) entry which is preliminary data.</text>
</comment>
<feature type="transmembrane region" description="Helical" evidence="9">
    <location>
        <begin position="145"/>
        <end position="171"/>
    </location>
</feature>
<protein>
    <recommendedName>
        <fullName evidence="10">MotA/TolQ/ExbB proton channel domain-containing protein</fullName>
    </recommendedName>
</protein>
<keyword evidence="5 8" id="KW-0653">Protein transport</keyword>
<keyword evidence="7 9" id="KW-0472">Membrane</keyword>
<evidence type="ECO:0000256" key="9">
    <source>
        <dbReference type="SAM" id="Phobius"/>
    </source>
</evidence>
<dbReference type="InterPro" id="IPR050790">
    <property type="entry name" value="ExbB/TolQ_transport"/>
</dbReference>
<evidence type="ECO:0000259" key="10">
    <source>
        <dbReference type="Pfam" id="PF01618"/>
    </source>
</evidence>
<feature type="domain" description="MotA/TolQ/ExbB proton channel" evidence="10">
    <location>
        <begin position="98"/>
        <end position="225"/>
    </location>
</feature>
<dbReference type="Proteomes" id="UP000178606">
    <property type="component" value="Unassembled WGS sequence"/>
</dbReference>
<evidence type="ECO:0000256" key="7">
    <source>
        <dbReference type="ARBA" id="ARBA00023136"/>
    </source>
</evidence>
<dbReference type="GO" id="GO:0005886">
    <property type="term" value="C:plasma membrane"/>
    <property type="evidence" value="ECO:0007669"/>
    <property type="project" value="UniProtKB-SubCell"/>
</dbReference>
<evidence type="ECO:0000256" key="3">
    <source>
        <dbReference type="ARBA" id="ARBA00022475"/>
    </source>
</evidence>
<organism evidence="11 12">
    <name type="scientific">Handelsmanbacteria sp. (strain RIFCSPLOWO2_12_FULL_64_10)</name>
    <dbReference type="NCBI Taxonomy" id="1817868"/>
    <lineage>
        <taxon>Bacteria</taxon>
        <taxon>Candidatus Handelsmaniibacteriota</taxon>
    </lineage>
</organism>
<keyword evidence="4 9" id="KW-0812">Transmembrane</keyword>
<evidence type="ECO:0000256" key="4">
    <source>
        <dbReference type="ARBA" id="ARBA00022692"/>
    </source>
</evidence>
<keyword evidence="6 9" id="KW-1133">Transmembrane helix</keyword>
<comment type="similarity">
    <text evidence="8">Belongs to the exbB/tolQ family.</text>
</comment>
<gene>
    <name evidence="11" type="ORF">A3F84_03600</name>
</gene>
<sequence>MRQSTFITVVLVAAFIVSFIIYWFFLPEFVQKGGPLVVALMVLTIMLATFIIERVLTLNRAKGRGSMIQFAVNVVERVRQRDIDGALSLCDDQRGSCANILRAGLERFRQVDRERDMAQERKVSEIQHAFETASALEIPLLERNLIAMSTIASIATMVGLLGTTIGMIRCFQAMARTGAPDAIQLALGISEALINTAGGLFAAIVGIVAYNFFTNKVDSFSYEIEETTHNVVQLLTGRAQ</sequence>
<dbReference type="PANTHER" id="PTHR30625:SF15">
    <property type="entry name" value="BIOPOLYMER TRANSPORT PROTEIN EXBB"/>
    <property type="match status" value="1"/>
</dbReference>
<dbReference type="EMBL" id="MFKF01000283">
    <property type="protein sequence ID" value="OGG46839.1"/>
    <property type="molecule type" value="Genomic_DNA"/>
</dbReference>
<comment type="subcellular location">
    <subcellularLocation>
        <location evidence="1">Cell membrane</location>
        <topology evidence="1">Multi-pass membrane protein</topology>
    </subcellularLocation>
    <subcellularLocation>
        <location evidence="8">Membrane</location>
        <topology evidence="8">Multi-pass membrane protein</topology>
    </subcellularLocation>
</comment>
<feature type="transmembrane region" description="Helical" evidence="9">
    <location>
        <begin position="6"/>
        <end position="26"/>
    </location>
</feature>
<dbReference type="AlphaFoldDB" id="A0A1F6CCE3"/>
<feature type="transmembrane region" description="Helical" evidence="9">
    <location>
        <begin position="192"/>
        <end position="213"/>
    </location>
</feature>
<dbReference type="InterPro" id="IPR002898">
    <property type="entry name" value="MotA_ExbB_proton_chnl"/>
</dbReference>
<dbReference type="PANTHER" id="PTHR30625">
    <property type="entry name" value="PROTEIN TOLQ"/>
    <property type="match status" value="1"/>
</dbReference>
<evidence type="ECO:0000256" key="6">
    <source>
        <dbReference type="ARBA" id="ARBA00022989"/>
    </source>
</evidence>
<evidence type="ECO:0000256" key="8">
    <source>
        <dbReference type="RuleBase" id="RU004057"/>
    </source>
</evidence>
<proteinExistence type="inferred from homology"/>
<evidence type="ECO:0000256" key="2">
    <source>
        <dbReference type="ARBA" id="ARBA00022448"/>
    </source>
</evidence>
<name>A0A1F6CCE3_HANXR</name>
<accession>A0A1F6CCE3</accession>
<evidence type="ECO:0000256" key="5">
    <source>
        <dbReference type="ARBA" id="ARBA00022927"/>
    </source>
</evidence>
<dbReference type="Pfam" id="PF01618">
    <property type="entry name" value="MotA_ExbB"/>
    <property type="match status" value="1"/>
</dbReference>
<dbReference type="GO" id="GO:0017038">
    <property type="term" value="P:protein import"/>
    <property type="evidence" value="ECO:0007669"/>
    <property type="project" value="TreeGrafter"/>
</dbReference>
<evidence type="ECO:0000313" key="11">
    <source>
        <dbReference type="EMBL" id="OGG46839.1"/>
    </source>
</evidence>
<keyword evidence="2 8" id="KW-0813">Transport</keyword>
<keyword evidence="3" id="KW-1003">Cell membrane</keyword>
<evidence type="ECO:0000313" key="12">
    <source>
        <dbReference type="Proteomes" id="UP000178606"/>
    </source>
</evidence>
<reference evidence="11 12" key="1">
    <citation type="journal article" date="2016" name="Nat. Commun.">
        <title>Thousands of microbial genomes shed light on interconnected biogeochemical processes in an aquifer system.</title>
        <authorList>
            <person name="Anantharaman K."/>
            <person name="Brown C.T."/>
            <person name="Hug L.A."/>
            <person name="Sharon I."/>
            <person name="Castelle C.J."/>
            <person name="Probst A.J."/>
            <person name="Thomas B.C."/>
            <person name="Singh A."/>
            <person name="Wilkins M.J."/>
            <person name="Karaoz U."/>
            <person name="Brodie E.L."/>
            <person name="Williams K.H."/>
            <person name="Hubbard S.S."/>
            <person name="Banfield J.F."/>
        </authorList>
    </citation>
    <scope>NUCLEOTIDE SEQUENCE [LARGE SCALE GENOMIC DNA]</scope>
    <source>
        <strain evidence="12">RIFCSPLOWO2_12_FULL_64_10</strain>
    </source>
</reference>